<sequence>MEISTLESSLPNEVYDFIFLYLKSVDIIYSFFNLNDRFNHLIYPFLCAIDLSDADEYSLNKYYQTILPKIHHYIKAIKVDDKNVDFVFPLSLYSKIYPNLESVFITKIKKDGKYLSYLKLFKQLISLKIDFDESEYQDTVSNELCSNLFQSDCRLHTLVLDNVYLSINTHIIQLCFSIRNLTVQLHSLDKVYVLLNNLPSIEYVNIHMPPIRGQHHHQQQQNDVEFNYDKNIPSTLSKLKHFVFSSEFSANYDYLELLLSHCCPNLERLSVDLYSHEFIDGERLEKKLLLKLTKLKVFHFCFRIPVLDNTLNIDDYIQTYKSSFWINNHHSILCFNQPLHNQYYCVFSLPYAFERLSCVTNDLVNYRSNVNDDISLYSNQAKDIAFYDRVPFTLELFQIIQKSCLKATGLTFIVASIRFFSDNLMNNELILENIVDVWLFLDQLKYKYFRRLLLMTPNILRLFIVESLLLDIISESQTKPNAFQELQSICNPIRHVFIGRGAYEYDASKDNGRKLLFPNAILSGW</sequence>
<evidence type="ECO:0000313" key="1">
    <source>
        <dbReference type="EMBL" id="CAF1061652.1"/>
    </source>
</evidence>
<dbReference type="OrthoDB" id="10077344at2759"/>
<dbReference type="Proteomes" id="UP000681722">
    <property type="component" value="Unassembled WGS sequence"/>
</dbReference>
<dbReference type="EMBL" id="CAJOBC010004489">
    <property type="protein sequence ID" value="CAF3829832.1"/>
    <property type="molecule type" value="Genomic_DNA"/>
</dbReference>
<gene>
    <name evidence="1" type="ORF">GPM918_LOCUS16810</name>
    <name evidence="2" type="ORF">SRO942_LOCUS16806</name>
</gene>
<evidence type="ECO:0008006" key="4">
    <source>
        <dbReference type="Google" id="ProtNLM"/>
    </source>
</evidence>
<keyword evidence="3" id="KW-1185">Reference proteome</keyword>
<organism evidence="1 3">
    <name type="scientific">Didymodactylos carnosus</name>
    <dbReference type="NCBI Taxonomy" id="1234261"/>
    <lineage>
        <taxon>Eukaryota</taxon>
        <taxon>Metazoa</taxon>
        <taxon>Spiralia</taxon>
        <taxon>Gnathifera</taxon>
        <taxon>Rotifera</taxon>
        <taxon>Eurotatoria</taxon>
        <taxon>Bdelloidea</taxon>
        <taxon>Philodinida</taxon>
        <taxon>Philodinidae</taxon>
        <taxon>Didymodactylos</taxon>
    </lineage>
</organism>
<proteinExistence type="predicted"/>
<dbReference type="EMBL" id="CAJNOQ010004491">
    <property type="protein sequence ID" value="CAF1061652.1"/>
    <property type="molecule type" value="Genomic_DNA"/>
</dbReference>
<evidence type="ECO:0000313" key="3">
    <source>
        <dbReference type="Proteomes" id="UP000663829"/>
    </source>
</evidence>
<name>A0A814LCN1_9BILA</name>
<reference evidence="1" key="1">
    <citation type="submission" date="2021-02" db="EMBL/GenBank/DDBJ databases">
        <authorList>
            <person name="Nowell W R."/>
        </authorList>
    </citation>
    <scope>NUCLEOTIDE SEQUENCE</scope>
</reference>
<dbReference type="Proteomes" id="UP000663829">
    <property type="component" value="Unassembled WGS sequence"/>
</dbReference>
<dbReference type="AlphaFoldDB" id="A0A814LCN1"/>
<accession>A0A814LCN1</accession>
<comment type="caution">
    <text evidence="1">The sequence shown here is derived from an EMBL/GenBank/DDBJ whole genome shotgun (WGS) entry which is preliminary data.</text>
</comment>
<evidence type="ECO:0000313" key="2">
    <source>
        <dbReference type="EMBL" id="CAF3829832.1"/>
    </source>
</evidence>
<protein>
    <recommendedName>
        <fullName evidence="4">F-box domain-containing protein</fullName>
    </recommendedName>
</protein>